<dbReference type="Pfam" id="PF00106">
    <property type="entry name" value="adh_short"/>
    <property type="match status" value="1"/>
</dbReference>
<comment type="caution">
    <text evidence="10">The sequence shown here is derived from an EMBL/GenBank/DDBJ whole genome shotgun (WGS) entry which is preliminary data.</text>
</comment>
<evidence type="ECO:0000256" key="5">
    <source>
        <dbReference type="ARBA" id="ARBA00047960"/>
    </source>
</evidence>
<dbReference type="Pfam" id="PF01323">
    <property type="entry name" value="DSBA"/>
    <property type="match status" value="1"/>
</dbReference>
<comment type="similarity">
    <text evidence="1">Belongs to the GST superfamily. Kappa family.</text>
</comment>
<dbReference type="GO" id="GO:0005737">
    <property type="term" value="C:cytoplasm"/>
    <property type="evidence" value="ECO:0007669"/>
    <property type="project" value="UniProtKB-ARBA"/>
</dbReference>
<evidence type="ECO:0000259" key="8">
    <source>
        <dbReference type="Pfam" id="PF01323"/>
    </source>
</evidence>
<dbReference type="CDD" id="cd05338">
    <property type="entry name" value="DHRS1_HSDL2-like_SDR_c"/>
    <property type="match status" value="1"/>
</dbReference>
<evidence type="ECO:0000256" key="1">
    <source>
        <dbReference type="ARBA" id="ARBA00006494"/>
    </source>
</evidence>
<evidence type="ECO:0000259" key="9">
    <source>
        <dbReference type="Pfam" id="PF01636"/>
    </source>
</evidence>
<dbReference type="Gene3D" id="3.90.1200.10">
    <property type="match status" value="1"/>
</dbReference>
<name>A0A1S9DUI6_ASPOZ</name>
<keyword evidence="3" id="KW-0808">Transferase</keyword>
<dbReference type="Gene3D" id="3.40.30.10">
    <property type="entry name" value="Glutaredoxin"/>
    <property type="match status" value="1"/>
</dbReference>
<sequence length="656" mass="73091">MTLPKPVALVVGASRGLGRQIAIDLAKNDYTVVVAAKTTSNAYETVPFPPDPNSNKSTIATVEREIKEAGGKAFAIQVDVRDVSQVENMVKETVRLAGRLDVLVYNSGAIWWSSVANTPTKRFQLMQRVNPEGLYATVQAALPEFERNAWKGRIIVVSPPIYSRFFRGKTAYAMGKVAMSVLTRGLAMDFVRQGHKDMAVTSLWPATSTESAATEVTTSKDPSRKADLRKPTVFSDAVIGILNSPAETVNGMLALDEDFLRQYCGVSDFSKYSVIPGSNPRRIMPKKLPVLEVAEQDDEGVRMDSKPYGPLDSDKQLHDALMQALKEVPSPVLTQFKDRPLPICTPYTFTHGDLNCQNILVKDGELVGILDWESAGHFPVWWEYVATSIGFTAEDAEWKALLRVRLSGYEEGREFWRDLYALSRYPNLIERGQAFVDRLLCAEQAADVSPYSFYAFTYLQKNAAALESLGVEIEYIPVFLGGINVGSGNKPPWTLPAKAAYSKYDGKRAQKYFGHDFEVPSWFPILSLLPQRALAYIKKHHPSQTFSAAFQSCFETMWNGQLDISKPENLATALRNVFSAQEVEKIITAAGTPEVKAELAATTERVVKELGAFGCPWFWVVNGEGKGEPFFGSDRWHFMWEFLGLPFDDLRLRARI</sequence>
<dbReference type="SUPFAM" id="SSF56112">
    <property type="entry name" value="Protein kinase-like (PK-like)"/>
    <property type="match status" value="1"/>
</dbReference>
<evidence type="ECO:0000256" key="4">
    <source>
        <dbReference type="ARBA" id="ARBA00022857"/>
    </source>
</evidence>
<dbReference type="OrthoDB" id="4664297at2759"/>
<gene>
    <name evidence="10" type="ORF">OAory_01005020</name>
</gene>
<dbReference type="SUPFAM" id="SSF51735">
    <property type="entry name" value="NAD(P)-binding Rossmann-fold domains"/>
    <property type="match status" value="1"/>
</dbReference>
<reference evidence="10 11" key="1">
    <citation type="submission" date="2016-10" db="EMBL/GenBank/DDBJ databases">
        <title>Genome sequencing of Aspergillus oryzae BCC7051.</title>
        <authorList>
            <person name="Thammarongtham C."/>
            <person name="Vorapreeda T."/>
            <person name="Nookaew I."/>
            <person name="Srisuk T."/>
            <person name="Land M."/>
            <person name="Jeennor S."/>
            <person name="Laoteng K."/>
        </authorList>
    </citation>
    <scope>NUCLEOTIDE SEQUENCE [LARGE SCALE GENOMIC DNA]</scope>
    <source>
        <strain evidence="10 11">BCC7051</strain>
    </source>
</reference>
<dbReference type="InterPro" id="IPR001853">
    <property type="entry name" value="DSBA-like_thioredoxin_dom"/>
</dbReference>
<dbReference type="Proteomes" id="UP000190312">
    <property type="component" value="Unassembled WGS sequence"/>
</dbReference>
<dbReference type="InterPro" id="IPR002347">
    <property type="entry name" value="SDR_fam"/>
</dbReference>
<feature type="domain" description="Aminoglycoside phosphotransferase" evidence="9">
    <location>
        <begin position="331"/>
        <end position="415"/>
    </location>
</feature>
<dbReference type="InterPro" id="IPR036291">
    <property type="entry name" value="NAD(P)-bd_dom_sf"/>
</dbReference>
<protein>
    <recommendedName>
        <fullName evidence="6">Glutathione S-transferase kappa 1</fullName>
        <ecNumber evidence="2">2.5.1.18</ecNumber>
    </recommendedName>
    <alternativeName>
        <fullName evidence="7">GST class-kappa</fullName>
    </alternativeName>
</protein>
<dbReference type="GO" id="GO:0044550">
    <property type="term" value="P:secondary metabolite biosynthetic process"/>
    <property type="evidence" value="ECO:0007669"/>
    <property type="project" value="UniProtKB-ARBA"/>
</dbReference>
<dbReference type="EMBL" id="MKZY01000002">
    <property type="protein sequence ID" value="OOO12753.1"/>
    <property type="molecule type" value="Genomic_DNA"/>
</dbReference>
<dbReference type="Gene3D" id="3.40.50.720">
    <property type="entry name" value="NAD(P)-binding Rossmann-like Domain"/>
    <property type="match status" value="1"/>
</dbReference>
<dbReference type="InterPro" id="IPR002575">
    <property type="entry name" value="Aminoglycoside_PTrfase"/>
</dbReference>
<dbReference type="GO" id="GO:0004364">
    <property type="term" value="F:glutathione transferase activity"/>
    <property type="evidence" value="ECO:0007669"/>
    <property type="project" value="UniProtKB-EC"/>
</dbReference>
<evidence type="ECO:0000256" key="6">
    <source>
        <dbReference type="ARBA" id="ARBA00073833"/>
    </source>
</evidence>
<accession>A0A1S9DUI6</accession>
<dbReference type="Pfam" id="PF01636">
    <property type="entry name" value="APH"/>
    <property type="match status" value="1"/>
</dbReference>
<evidence type="ECO:0000256" key="3">
    <source>
        <dbReference type="ARBA" id="ARBA00022679"/>
    </source>
</evidence>
<dbReference type="PROSITE" id="PS00061">
    <property type="entry name" value="ADH_SHORT"/>
    <property type="match status" value="1"/>
</dbReference>
<dbReference type="InterPro" id="IPR011009">
    <property type="entry name" value="Kinase-like_dom_sf"/>
</dbReference>
<proteinExistence type="inferred from homology"/>
<dbReference type="SUPFAM" id="SSF52833">
    <property type="entry name" value="Thioredoxin-like"/>
    <property type="match status" value="1"/>
</dbReference>
<evidence type="ECO:0000313" key="10">
    <source>
        <dbReference type="EMBL" id="OOO12753.1"/>
    </source>
</evidence>
<dbReference type="InterPro" id="IPR036249">
    <property type="entry name" value="Thioredoxin-like_sf"/>
</dbReference>
<dbReference type="AlphaFoldDB" id="A0A1S9DUI6"/>
<comment type="catalytic activity">
    <reaction evidence="5">
        <text>RX + glutathione = an S-substituted glutathione + a halide anion + H(+)</text>
        <dbReference type="Rhea" id="RHEA:16437"/>
        <dbReference type="ChEBI" id="CHEBI:15378"/>
        <dbReference type="ChEBI" id="CHEBI:16042"/>
        <dbReference type="ChEBI" id="CHEBI:17792"/>
        <dbReference type="ChEBI" id="CHEBI:57925"/>
        <dbReference type="ChEBI" id="CHEBI:90779"/>
        <dbReference type="EC" id="2.5.1.18"/>
    </reaction>
</comment>
<dbReference type="VEuPathDB" id="FungiDB:AO090005001049"/>
<evidence type="ECO:0000256" key="2">
    <source>
        <dbReference type="ARBA" id="ARBA00012452"/>
    </source>
</evidence>
<dbReference type="InterPro" id="IPR051935">
    <property type="entry name" value="HSDL2"/>
</dbReference>
<dbReference type="GO" id="GO:0016491">
    <property type="term" value="F:oxidoreductase activity"/>
    <property type="evidence" value="ECO:0007669"/>
    <property type="project" value="InterPro"/>
</dbReference>
<dbReference type="PANTHER" id="PTHR42808">
    <property type="entry name" value="HYDROXYSTEROID DEHYDROGENASE-LIKE PROTEIN 2"/>
    <property type="match status" value="1"/>
</dbReference>
<organism evidence="10 11">
    <name type="scientific">Aspergillus oryzae</name>
    <name type="common">Yellow koji mold</name>
    <dbReference type="NCBI Taxonomy" id="5062"/>
    <lineage>
        <taxon>Eukaryota</taxon>
        <taxon>Fungi</taxon>
        <taxon>Dikarya</taxon>
        <taxon>Ascomycota</taxon>
        <taxon>Pezizomycotina</taxon>
        <taxon>Eurotiomycetes</taxon>
        <taxon>Eurotiomycetidae</taxon>
        <taxon>Eurotiales</taxon>
        <taxon>Aspergillaceae</taxon>
        <taxon>Aspergillus</taxon>
        <taxon>Aspergillus subgen. Circumdati</taxon>
    </lineage>
</organism>
<dbReference type="InterPro" id="IPR020904">
    <property type="entry name" value="Sc_DH/Rdtase_CS"/>
</dbReference>
<dbReference type="PANTHER" id="PTHR42808:SF4">
    <property type="entry name" value="SHORT CHAIN DEHYDROGENASE"/>
    <property type="match status" value="1"/>
</dbReference>
<dbReference type="VEuPathDB" id="FungiDB:AO090005001047"/>
<feature type="domain" description="DSBA-like thioredoxin" evidence="8">
    <location>
        <begin position="448"/>
        <end position="641"/>
    </location>
</feature>
<dbReference type="PRINTS" id="PR00081">
    <property type="entry name" value="GDHRDH"/>
</dbReference>
<evidence type="ECO:0000256" key="7">
    <source>
        <dbReference type="ARBA" id="ARBA00083519"/>
    </source>
</evidence>
<dbReference type="EC" id="2.5.1.18" evidence="2"/>
<dbReference type="FunFam" id="3.40.30.10:FF:000096">
    <property type="entry name" value="Glutathione S-transferase kappa"/>
    <property type="match status" value="1"/>
</dbReference>
<dbReference type="VEuPathDB" id="FungiDB:AO090005001048"/>
<evidence type="ECO:0000313" key="11">
    <source>
        <dbReference type="Proteomes" id="UP000190312"/>
    </source>
</evidence>
<dbReference type="eggNOG" id="KOG0725">
    <property type="taxonomic scope" value="Eukaryota"/>
</dbReference>
<keyword evidence="4" id="KW-0521">NADP</keyword>